<gene>
    <name evidence="3" type="ORF">QE405_001162</name>
</gene>
<feature type="chain" id="PRO_5042502111" description="ABC transporter" evidence="2">
    <location>
        <begin position="24"/>
        <end position="416"/>
    </location>
</feature>
<dbReference type="RefSeq" id="WP_307199275.1">
    <property type="nucleotide sequence ID" value="NZ_JAUTAN010000001.1"/>
</dbReference>
<keyword evidence="2" id="KW-0732">Signal</keyword>
<dbReference type="AlphaFoldDB" id="A0AAJ1U1R7"/>
<comment type="caution">
    <text evidence="3">The sequence shown here is derived from an EMBL/GenBank/DDBJ whole genome shotgun (WGS) entry which is preliminary data.</text>
</comment>
<proteinExistence type="predicted"/>
<dbReference type="PROSITE" id="PS51257">
    <property type="entry name" value="PROKAR_LIPOPROTEIN"/>
    <property type="match status" value="1"/>
</dbReference>
<reference evidence="3" key="1">
    <citation type="submission" date="2023-07" db="EMBL/GenBank/DDBJ databases">
        <title>Functional and genomic diversity of the sorghum phyllosphere microbiome.</title>
        <authorList>
            <person name="Shade A."/>
        </authorList>
    </citation>
    <scope>NUCLEOTIDE SEQUENCE</scope>
    <source>
        <strain evidence="3">SORGH_AS_1067</strain>
    </source>
</reference>
<dbReference type="EMBL" id="JAUTAN010000001">
    <property type="protein sequence ID" value="MDQ1103878.1"/>
    <property type="molecule type" value="Genomic_DNA"/>
</dbReference>
<evidence type="ECO:0000256" key="1">
    <source>
        <dbReference type="SAM" id="MobiDB-lite"/>
    </source>
</evidence>
<dbReference type="Proteomes" id="UP001239215">
    <property type="component" value="Unassembled WGS sequence"/>
</dbReference>
<organism evidence="3 4">
    <name type="scientific">Nocardioides zeae</name>
    <dbReference type="NCBI Taxonomy" id="1457234"/>
    <lineage>
        <taxon>Bacteria</taxon>
        <taxon>Bacillati</taxon>
        <taxon>Actinomycetota</taxon>
        <taxon>Actinomycetes</taxon>
        <taxon>Propionibacteriales</taxon>
        <taxon>Nocardioidaceae</taxon>
        <taxon>Nocardioides</taxon>
    </lineage>
</organism>
<feature type="region of interest" description="Disordered" evidence="1">
    <location>
        <begin position="23"/>
        <end position="45"/>
    </location>
</feature>
<name>A0AAJ1U1R7_9ACTN</name>
<feature type="signal peptide" evidence="2">
    <location>
        <begin position="1"/>
        <end position="23"/>
    </location>
</feature>
<dbReference type="SUPFAM" id="SSF69322">
    <property type="entry name" value="Tricorn protease domain 2"/>
    <property type="match status" value="1"/>
</dbReference>
<evidence type="ECO:0000313" key="3">
    <source>
        <dbReference type="EMBL" id="MDQ1103878.1"/>
    </source>
</evidence>
<evidence type="ECO:0000313" key="4">
    <source>
        <dbReference type="Proteomes" id="UP001239215"/>
    </source>
</evidence>
<sequence>MLPRFSRLTLTAALALTAAGCAAGDSDGPDTADGAAPTSGDGHGAVAGAAEVAEPPVGLTTVDPTGTVTHLDLLDESTTEIGTVGAPSAMVSDGRYLFVQTDAGVEVVDSGRWTWDHVDHFHYYRAEPRLVGAVSGDGTATVATTNSSTTSGTGLYFADSGEAVLLDTEALSKGDLVERFRLDTEPHAGLVVPVGSFALVTAPGEGGTAGSVRGYTADGEPTGLEETCAGASGTLTTRVGAVVGCADGALLATVVDDELTVERIPYPAGTTAAPATSFANREGRPTVAALAGPEGADGVWLLDTRQRSWTLLPAPAPLAHVTAVDDEDEHVVALASDGRVLVLDGADGTLLAETEPLVAASLAAGRTPALVADQQRTYLSGPVEQQLHEIDVADDARVARSFTTDTEPRFTAETGR</sequence>
<evidence type="ECO:0008006" key="5">
    <source>
        <dbReference type="Google" id="ProtNLM"/>
    </source>
</evidence>
<accession>A0AAJ1U1R7</accession>
<protein>
    <recommendedName>
        <fullName evidence="5">ABC transporter</fullName>
    </recommendedName>
</protein>
<evidence type="ECO:0000256" key="2">
    <source>
        <dbReference type="SAM" id="SignalP"/>
    </source>
</evidence>